<dbReference type="GO" id="GO:0008270">
    <property type="term" value="F:zinc ion binding"/>
    <property type="evidence" value="ECO:0007669"/>
    <property type="project" value="UniProtKB-KW"/>
</dbReference>
<dbReference type="OrthoDB" id="9984778at2759"/>
<evidence type="ECO:0000256" key="11">
    <source>
        <dbReference type="SAM" id="Phobius"/>
    </source>
</evidence>
<evidence type="ECO:0000256" key="6">
    <source>
        <dbReference type="ARBA" id="ARBA00022771"/>
    </source>
</evidence>
<keyword evidence="8" id="KW-0862">Zinc</keyword>
<dbReference type="EC" id="2.3.2.27" evidence="3"/>
<evidence type="ECO:0000256" key="9">
    <source>
        <dbReference type="PROSITE-ProRule" id="PRU00175"/>
    </source>
</evidence>
<accession>A0A8T1Z909</accession>
<evidence type="ECO:0000259" key="12">
    <source>
        <dbReference type="PROSITE" id="PS50089"/>
    </source>
</evidence>
<feature type="region of interest" description="Disordered" evidence="10">
    <location>
        <begin position="80"/>
        <end position="101"/>
    </location>
</feature>
<evidence type="ECO:0000256" key="2">
    <source>
        <dbReference type="ARBA" id="ARBA00004906"/>
    </source>
</evidence>
<evidence type="ECO:0000256" key="3">
    <source>
        <dbReference type="ARBA" id="ARBA00012483"/>
    </source>
</evidence>
<keyword evidence="11" id="KW-1133">Transmembrane helix</keyword>
<organism evidence="13 14">
    <name type="scientific">Arabidopsis suecica</name>
    <name type="common">Swedish thale-cress</name>
    <name type="synonym">Cardaminopsis suecica</name>
    <dbReference type="NCBI Taxonomy" id="45249"/>
    <lineage>
        <taxon>Eukaryota</taxon>
        <taxon>Viridiplantae</taxon>
        <taxon>Streptophyta</taxon>
        <taxon>Embryophyta</taxon>
        <taxon>Tracheophyta</taxon>
        <taxon>Spermatophyta</taxon>
        <taxon>Magnoliopsida</taxon>
        <taxon>eudicotyledons</taxon>
        <taxon>Gunneridae</taxon>
        <taxon>Pentapetalae</taxon>
        <taxon>rosids</taxon>
        <taxon>malvids</taxon>
        <taxon>Brassicales</taxon>
        <taxon>Brassicaceae</taxon>
        <taxon>Camelineae</taxon>
        <taxon>Arabidopsis</taxon>
    </lineage>
</organism>
<dbReference type="PANTHER" id="PTHR46913:SF19">
    <property type="entry name" value="RING-TYPE E3 UBIQUITIN TRANSFERASE"/>
    <property type="match status" value="1"/>
</dbReference>
<feature type="domain" description="RING-type" evidence="12">
    <location>
        <begin position="140"/>
        <end position="182"/>
    </location>
</feature>
<dbReference type="EMBL" id="JAEFBJ010000011">
    <property type="protein sequence ID" value="KAG7554803.1"/>
    <property type="molecule type" value="Genomic_DNA"/>
</dbReference>
<evidence type="ECO:0000256" key="10">
    <source>
        <dbReference type="SAM" id="MobiDB-lite"/>
    </source>
</evidence>
<comment type="caution">
    <text evidence="13">The sequence shown here is derived from an EMBL/GenBank/DDBJ whole genome shotgun (WGS) entry which is preliminary data.</text>
</comment>
<dbReference type="PROSITE" id="PS50089">
    <property type="entry name" value="ZF_RING_2"/>
    <property type="match status" value="1"/>
</dbReference>
<proteinExistence type="predicted"/>
<dbReference type="InterPro" id="IPR001841">
    <property type="entry name" value="Znf_RING"/>
</dbReference>
<dbReference type="Pfam" id="PF13639">
    <property type="entry name" value="zf-RING_2"/>
    <property type="match status" value="1"/>
</dbReference>
<keyword evidence="14" id="KW-1185">Reference proteome</keyword>
<name>A0A8T1Z909_ARASU</name>
<comment type="pathway">
    <text evidence="2">Protein modification; protein ubiquitination.</text>
</comment>
<comment type="catalytic activity">
    <reaction evidence="1">
        <text>S-ubiquitinyl-[E2 ubiquitin-conjugating enzyme]-L-cysteine + [acceptor protein]-L-lysine = [E2 ubiquitin-conjugating enzyme]-L-cysteine + N(6)-ubiquitinyl-[acceptor protein]-L-lysine.</text>
        <dbReference type="EC" id="2.3.2.27"/>
    </reaction>
</comment>
<keyword evidence="4" id="KW-0808">Transferase</keyword>
<feature type="transmembrane region" description="Helical" evidence="11">
    <location>
        <begin position="45"/>
        <end position="71"/>
    </location>
</feature>
<sequence length="309" mass="34276">MEFNNRKMLFCYLPIKDFKSPIFIPCFQTSPPPPPPPPPQSELSLLLPTYICVVGSVILFLFLVVFLYLYITQPRRSSAATVAPGDTSQRENEDETEERDHSDFHHVWRIPTVGLHRSTINSITVVGFKKGEGIIDGTECSVCLNEFEEGESLRLLPKCSHAFHINCIDTWLLSHKNCPLCRAPVLLLTESEPPHPETETNHQPDSDSSNGLSGAGQESSRSRRNHIIILPRALSDLANHCGSGRVANVRRSSSIGGSLSLCDGNNNATRSGRQFYASFSANFFSSSRRLRNQDPILPNRMPSVSGNIS</sequence>
<evidence type="ECO:0000256" key="7">
    <source>
        <dbReference type="ARBA" id="ARBA00022786"/>
    </source>
</evidence>
<keyword evidence="5" id="KW-0479">Metal-binding</keyword>
<evidence type="ECO:0000256" key="4">
    <source>
        <dbReference type="ARBA" id="ARBA00022679"/>
    </source>
</evidence>
<keyword evidence="6 9" id="KW-0863">Zinc-finger</keyword>
<dbReference type="SMART" id="SM00184">
    <property type="entry name" value="RING"/>
    <property type="match status" value="1"/>
</dbReference>
<dbReference type="GO" id="GO:0016567">
    <property type="term" value="P:protein ubiquitination"/>
    <property type="evidence" value="ECO:0007669"/>
    <property type="project" value="InterPro"/>
</dbReference>
<evidence type="ECO:0000313" key="14">
    <source>
        <dbReference type="Proteomes" id="UP000694251"/>
    </source>
</evidence>
<feature type="compositionally biased region" description="Basic and acidic residues" evidence="10">
    <location>
        <begin position="192"/>
        <end position="205"/>
    </location>
</feature>
<dbReference type="CDD" id="cd16461">
    <property type="entry name" value="RING-H2_EL5-like"/>
    <property type="match status" value="1"/>
</dbReference>
<keyword evidence="11" id="KW-0472">Membrane</keyword>
<gene>
    <name evidence="13" type="ORF">ISN44_As11g010050</name>
</gene>
<evidence type="ECO:0000256" key="1">
    <source>
        <dbReference type="ARBA" id="ARBA00000900"/>
    </source>
</evidence>
<protein>
    <recommendedName>
        <fullName evidence="3">RING-type E3 ubiquitin transferase</fullName>
        <ecNumber evidence="3">2.3.2.27</ecNumber>
    </recommendedName>
</protein>
<dbReference type="AlphaFoldDB" id="A0A8T1Z909"/>
<evidence type="ECO:0000256" key="8">
    <source>
        <dbReference type="ARBA" id="ARBA00022833"/>
    </source>
</evidence>
<dbReference type="PANTHER" id="PTHR46913">
    <property type="entry name" value="RING-H2 FINGER PROTEIN ATL16"/>
    <property type="match status" value="1"/>
</dbReference>
<feature type="compositionally biased region" description="Polar residues" evidence="10">
    <location>
        <begin position="206"/>
        <end position="219"/>
    </location>
</feature>
<reference evidence="13 14" key="1">
    <citation type="submission" date="2020-12" db="EMBL/GenBank/DDBJ databases">
        <title>Concerted genomic and epigenomic changes stabilize Arabidopsis allopolyploids.</title>
        <authorList>
            <person name="Chen Z."/>
        </authorList>
    </citation>
    <scope>NUCLEOTIDE SEQUENCE [LARGE SCALE GENOMIC DNA]</scope>
    <source>
        <strain evidence="13">As9502</strain>
        <tissue evidence="13">Leaf</tissue>
    </source>
</reference>
<evidence type="ECO:0000256" key="5">
    <source>
        <dbReference type="ARBA" id="ARBA00022723"/>
    </source>
</evidence>
<evidence type="ECO:0000313" key="13">
    <source>
        <dbReference type="EMBL" id="KAG7554803.1"/>
    </source>
</evidence>
<feature type="region of interest" description="Disordered" evidence="10">
    <location>
        <begin position="192"/>
        <end position="222"/>
    </location>
</feature>
<dbReference type="GO" id="GO:0061630">
    <property type="term" value="F:ubiquitin protein ligase activity"/>
    <property type="evidence" value="ECO:0007669"/>
    <property type="project" value="UniProtKB-EC"/>
</dbReference>
<dbReference type="InterPro" id="IPR044600">
    <property type="entry name" value="ATL1/ATL16-like"/>
</dbReference>
<keyword evidence="11" id="KW-0812">Transmembrane</keyword>
<keyword evidence="7" id="KW-0833">Ubl conjugation pathway</keyword>
<dbReference type="Proteomes" id="UP000694251">
    <property type="component" value="Chromosome 11"/>
</dbReference>